<accession>A0A0H2VAP2</accession>
<protein>
    <recommendedName>
        <fullName evidence="1">Big-1 domain-containing protein</fullName>
    </recommendedName>
</protein>
<dbReference type="Proteomes" id="UP000001410">
    <property type="component" value="Chromosome"/>
</dbReference>
<dbReference type="InterPro" id="IPR051715">
    <property type="entry name" value="Intimin-Invasin_domain"/>
</dbReference>
<proteinExistence type="predicted"/>
<evidence type="ECO:0000259" key="1">
    <source>
        <dbReference type="PROSITE" id="PS51127"/>
    </source>
</evidence>
<gene>
    <name evidence="2" type="ordered locus">c2438</name>
</gene>
<dbReference type="PANTHER" id="PTHR39576:SF2">
    <property type="entry name" value="ATTACHING AND EFFACING PROTEIN HOMOLOG-RELATED"/>
    <property type="match status" value="1"/>
</dbReference>
<dbReference type="EMBL" id="AE014075">
    <property type="protein sequence ID" value="AAN80897.1"/>
    <property type="molecule type" value="Genomic_DNA"/>
</dbReference>
<dbReference type="PANTHER" id="PTHR39576">
    <property type="entry name" value="ATTACHING AND EFFACING PROTEIN HOMOLOG-RELATED-RELATED"/>
    <property type="match status" value="1"/>
</dbReference>
<dbReference type="HOGENOM" id="CLU_3183572_0_0_6"/>
<sequence>MTATLENGDSMQQTVNYVPNVTNAEITLAASKDPVIADNNDLTTLTAPSLIQRAMR</sequence>
<keyword evidence="3" id="KW-1185">Reference proteome</keyword>
<dbReference type="AlphaFoldDB" id="A0A0H2VAP2"/>
<dbReference type="GO" id="GO:0009279">
    <property type="term" value="C:cell outer membrane"/>
    <property type="evidence" value="ECO:0007669"/>
    <property type="project" value="TreeGrafter"/>
</dbReference>
<feature type="domain" description="Big-1" evidence="1">
    <location>
        <begin position="1"/>
        <end position="18"/>
    </location>
</feature>
<reference evidence="2 3" key="1">
    <citation type="journal article" date="2002" name="Proc. Natl. Acad. Sci. U.S.A.">
        <title>Extensive mosaic structure revealed by the complete genome sequence of uropathogenic Escherichia coli.</title>
        <authorList>
            <person name="Welch R.A."/>
            <person name="Burland V."/>
            <person name="Plunkett G.III."/>
            <person name="Redford P."/>
            <person name="Roesch P."/>
            <person name="Rasko D."/>
            <person name="Buckles E.L."/>
            <person name="Liou S.R."/>
            <person name="Boutin A."/>
            <person name="Hackett J."/>
            <person name="Stroud D."/>
            <person name="Mayhew G.F."/>
            <person name="Rose D.J."/>
            <person name="Zhou S."/>
            <person name="Schwartz D.C."/>
            <person name="Perna N.T."/>
            <person name="Mobley H.L."/>
            <person name="Donnenberg M.S."/>
            <person name="Blattner F.R."/>
        </authorList>
    </citation>
    <scope>NUCLEOTIDE SEQUENCE [LARGE SCALE GENOMIC DNA]</scope>
    <source>
        <strain evidence="3">CFT073 / ATCC 700928 / UPEC</strain>
    </source>
</reference>
<name>A0A0H2VAP2_ECOL6</name>
<dbReference type="InterPro" id="IPR003344">
    <property type="entry name" value="Big_1_dom"/>
</dbReference>
<dbReference type="eggNOG" id="COG1470">
    <property type="taxonomic scope" value="Bacteria"/>
</dbReference>
<dbReference type="KEGG" id="ecc:c2438"/>
<organism evidence="2 3">
    <name type="scientific">Escherichia coli O6:H1 (strain CFT073 / ATCC 700928 / UPEC)</name>
    <dbReference type="NCBI Taxonomy" id="199310"/>
    <lineage>
        <taxon>Bacteria</taxon>
        <taxon>Pseudomonadati</taxon>
        <taxon>Pseudomonadota</taxon>
        <taxon>Gammaproteobacteria</taxon>
        <taxon>Enterobacterales</taxon>
        <taxon>Enterobacteriaceae</taxon>
        <taxon>Escherichia</taxon>
    </lineage>
</organism>
<evidence type="ECO:0000313" key="3">
    <source>
        <dbReference type="Proteomes" id="UP000001410"/>
    </source>
</evidence>
<dbReference type="PROSITE" id="PS51127">
    <property type="entry name" value="BIG1"/>
    <property type="match status" value="1"/>
</dbReference>
<evidence type="ECO:0000313" key="2">
    <source>
        <dbReference type="EMBL" id="AAN80897.1"/>
    </source>
</evidence>